<dbReference type="EnsemblPlants" id="Pp3c3_250V3.3">
    <property type="protein sequence ID" value="Pp3c3_250V3.3"/>
    <property type="gene ID" value="Pp3c3_250"/>
</dbReference>
<dbReference type="RefSeq" id="XP_024371256.1">
    <property type="nucleotide sequence ID" value="XM_024515488.2"/>
</dbReference>
<evidence type="ECO:0000313" key="2">
    <source>
        <dbReference type="EMBL" id="PNR56806.1"/>
    </source>
</evidence>
<dbReference type="RefSeq" id="XP_024371257.1">
    <property type="nucleotide sequence ID" value="XM_024515489.2"/>
</dbReference>
<proteinExistence type="inferred from homology"/>
<organism evidence="2">
    <name type="scientific">Physcomitrium patens</name>
    <name type="common">Spreading-leaved earth moss</name>
    <name type="synonym">Physcomitrella patens</name>
    <dbReference type="NCBI Taxonomy" id="3218"/>
    <lineage>
        <taxon>Eukaryota</taxon>
        <taxon>Viridiplantae</taxon>
        <taxon>Streptophyta</taxon>
        <taxon>Embryophyta</taxon>
        <taxon>Bryophyta</taxon>
        <taxon>Bryophytina</taxon>
        <taxon>Bryopsida</taxon>
        <taxon>Funariidae</taxon>
        <taxon>Funariales</taxon>
        <taxon>Funariaceae</taxon>
        <taxon>Physcomitrium</taxon>
    </lineage>
</organism>
<dbReference type="Gramene" id="Pp3c3_250V3.1">
    <property type="protein sequence ID" value="Pp3c3_250V3.1"/>
    <property type="gene ID" value="Pp3c3_250"/>
</dbReference>
<dbReference type="EnsemblPlants" id="Pp3c3_250V3.2">
    <property type="protein sequence ID" value="Pp3c3_250V3.2"/>
    <property type="gene ID" value="Pp3c3_250"/>
</dbReference>
<gene>
    <name evidence="3" type="primary">LOC112280237</name>
    <name evidence="2" type="ORF">PHYPA_003798</name>
</gene>
<name>A0A2K1KSS7_PHYPA</name>
<evidence type="ECO:0000313" key="4">
    <source>
        <dbReference type="Proteomes" id="UP000006727"/>
    </source>
</evidence>
<dbReference type="STRING" id="3218.A0A2K1KSS7"/>
<dbReference type="Gene3D" id="3.30.559.10">
    <property type="entry name" value="Chloramphenicol acetyltransferase-like domain"/>
    <property type="match status" value="2"/>
</dbReference>
<sequence>MGSWKSPTIKSSHTVLICPASPTAPDERHLALTNLDRNETRIFTPAILLYAAPANLDLQTVVASLKESLRKTLVEYYPFAGRFTKGEDGLEEVLCNDAGAFFTEAVVEETLEEIGGFEGCVMLSGMEAAGLRSMGFHSLDEYEEIPPLVIQVTSFKCQSIALAVNWYHMVCDGFAGMTFLKAWSELARGLPITSLPDHRRHLLAARVPPQPLGEVPTGFELLSAKPEEQESVADSEVDEKKPCKKVEFILSEKDIKQLKKQASGAFTSGECISAHLWKLVTKARGLSREDTTTIFTVVDARKRIKDFPLNYFGNCVFARRSDCTVGDVLDRPLGHLAQLIHDSVSGVTDEYVRSVVDYIEVTGASNLAWSRQRITTHNLQPTFWRFFPIYELDFGFGVPTYGGRNSPIEGSTGFAGVIPTPTTSRDGSVLINVFLFQEAADNLAATLGVQCSFAAQAHG</sequence>
<dbReference type="PaxDb" id="3218-PP1S1_200V6.1"/>
<comment type="similarity">
    <text evidence="1">Belongs to the plant acyltransferase family.</text>
</comment>
<dbReference type="Proteomes" id="UP000006727">
    <property type="component" value="Chromosome 3"/>
</dbReference>
<dbReference type="AlphaFoldDB" id="A0A2K1KSS7"/>
<dbReference type="KEGG" id="ppp:112280237"/>
<evidence type="ECO:0000256" key="1">
    <source>
        <dbReference type="ARBA" id="ARBA00009861"/>
    </source>
</evidence>
<evidence type="ECO:0000313" key="3">
    <source>
        <dbReference type="EnsemblPlants" id="Pp3c3_250V3.1"/>
    </source>
</evidence>
<protein>
    <recommendedName>
        <fullName evidence="5">BAHD family acyltransferase, clade V</fullName>
    </recommendedName>
</protein>
<dbReference type="InterPro" id="IPR023213">
    <property type="entry name" value="CAT-like_dom_sf"/>
</dbReference>
<reference evidence="3" key="3">
    <citation type="submission" date="2020-12" db="UniProtKB">
        <authorList>
            <consortium name="EnsemblPlants"/>
        </authorList>
    </citation>
    <scope>IDENTIFICATION</scope>
</reference>
<dbReference type="Gramene" id="Pp3c3_250V3.2">
    <property type="protein sequence ID" value="Pp3c3_250V3.2"/>
    <property type="gene ID" value="Pp3c3_250"/>
</dbReference>
<dbReference type="Pfam" id="PF02458">
    <property type="entry name" value="Transferase"/>
    <property type="match status" value="1"/>
</dbReference>
<dbReference type="OMA" id="CISAHLW"/>
<dbReference type="EnsemblPlants" id="Pp3c3_250V3.1">
    <property type="protein sequence ID" value="Pp3c3_250V3.1"/>
    <property type="gene ID" value="Pp3c3_250"/>
</dbReference>
<dbReference type="GeneID" id="112280237"/>
<accession>A0A2K1KSS7</accession>
<keyword evidence="4" id="KW-1185">Reference proteome</keyword>
<reference evidence="2 4" key="2">
    <citation type="journal article" date="2018" name="Plant J.">
        <title>The Physcomitrella patens chromosome-scale assembly reveals moss genome structure and evolution.</title>
        <authorList>
            <person name="Lang D."/>
            <person name="Ullrich K.K."/>
            <person name="Murat F."/>
            <person name="Fuchs J."/>
            <person name="Jenkins J."/>
            <person name="Haas F.B."/>
            <person name="Piednoel M."/>
            <person name="Gundlach H."/>
            <person name="Van Bel M."/>
            <person name="Meyberg R."/>
            <person name="Vives C."/>
            <person name="Morata J."/>
            <person name="Symeonidi A."/>
            <person name="Hiss M."/>
            <person name="Muchero W."/>
            <person name="Kamisugi Y."/>
            <person name="Saleh O."/>
            <person name="Blanc G."/>
            <person name="Decker E.L."/>
            <person name="van Gessel N."/>
            <person name="Grimwood J."/>
            <person name="Hayes R.D."/>
            <person name="Graham S.W."/>
            <person name="Gunter L.E."/>
            <person name="McDaniel S.F."/>
            <person name="Hoernstein S.N.W."/>
            <person name="Larsson A."/>
            <person name="Li F.W."/>
            <person name="Perroud P.F."/>
            <person name="Phillips J."/>
            <person name="Ranjan P."/>
            <person name="Rokshar D.S."/>
            <person name="Rothfels C.J."/>
            <person name="Schneider L."/>
            <person name="Shu S."/>
            <person name="Stevenson D.W."/>
            <person name="Thummler F."/>
            <person name="Tillich M."/>
            <person name="Villarreal Aguilar J.C."/>
            <person name="Widiez T."/>
            <person name="Wong G.K."/>
            <person name="Wymore A."/>
            <person name="Zhang Y."/>
            <person name="Zimmer A.D."/>
            <person name="Quatrano R.S."/>
            <person name="Mayer K.F.X."/>
            <person name="Goodstein D."/>
            <person name="Casacuberta J.M."/>
            <person name="Vandepoele K."/>
            <person name="Reski R."/>
            <person name="Cuming A.C."/>
            <person name="Tuskan G.A."/>
            <person name="Maumus F."/>
            <person name="Salse J."/>
            <person name="Schmutz J."/>
            <person name="Rensing S.A."/>
        </authorList>
    </citation>
    <scope>NUCLEOTIDE SEQUENCE [LARGE SCALE GENOMIC DNA]</scope>
    <source>
        <strain evidence="3 4">cv. Gransden 2004</strain>
    </source>
</reference>
<dbReference type="PANTHER" id="PTHR31642:SF160">
    <property type="entry name" value="HXXXD-TYPE ACYL-TRANSFERASE FAMILY PROTEIN"/>
    <property type="match status" value="1"/>
</dbReference>
<reference evidence="2 4" key="1">
    <citation type="journal article" date="2008" name="Science">
        <title>The Physcomitrella genome reveals evolutionary insights into the conquest of land by plants.</title>
        <authorList>
            <person name="Rensing S."/>
            <person name="Lang D."/>
            <person name="Zimmer A."/>
            <person name="Terry A."/>
            <person name="Salamov A."/>
            <person name="Shapiro H."/>
            <person name="Nishiyama T."/>
            <person name="Perroud P.-F."/>
            <person name="Lindquist E."/>
            <person name="Kamisugi Y."/>
            <person name="Tanahashi T."/>
            <person name="Sakakibara K."/>
            <person name="Fujita T."/>
            <person name="Oishi K."/>
            <person name="Shin-I T."/>
            <person name="Kuroki Y."/>
            <person name="Toyoda A."/>
            <person name="Suzuki Y."/>
            <person name="Hashimoto A."/>
            <person name="Yamaguchi K."/>
            <person name="Sugano A."/>
            <person name="Kohara Y."/>
            <person name="Fujiyama A."/>
            <person name="Anterola A."/>
            <person name="Aoki S."/>
            <person name="Ashton N."/>
            <person name="Barbazuk W.B."/>
            <person name="Barker E."/>
            <person name="Bennetzen J."/>
            <person name="Bezanilla M."/>
            <person name="Blankenship R."/>
            <person name="Cho S.H."/>
            <person name="Dutcher S."/>
            <person name="Estelle M."/>
            <person name="Fawcett J.A."/>
            <person name="Gundlach H."/>
            <person name="Hanada K."/>
            <person name="Heyl A."/>
            <person name="Hicks K.A."/>
            <person name="Hugh J."/>
            <person name="Lohr M."/>
            <person name="Mayer K."/>
            <person name="Melkozernov A."/>
            <person name="Murata T."/>
            <person name="Nelson D."/>
            <person name="Pils B."/>
            <person name="Prigge M."/>
            <person name="Reiss B."/>
            <person name="Renner T."/>
            <person name="Rombauts S."/>
            <person name="Rushton P."/>
            <person name="Sanderfoot A."/>
            <person name="Schween G."/>
            <person name="Shiu S.-H."/>
            <person name="Stueber K."/>
            <person name="Theodoulou F.L."/>
            <person name="Tu H."/>
            <person name="Van de Peer Y."/>
            <person name="Verrier P.J."/>
            <person name="Waters E."/>
            <person name="Wood A."/>
            <person name="Yang L."/>
            <person name="Cove D."/>
            <person name="Cuming A."/>
            <person name="Hasebe M."/>
            <person name="Lucas S."/>
            <person name="Mishler D.B."/>
            <person name="Reski R."/>
            <person name="Grigoriev I."/>
            <person name="Quatrano R.S."/>
            <person name="Boore J.L."/>
        </authorList>
    </citation>
    <scope>NUCLEOTIDE SEQUENCE [LARGE SCALE GENOMIC DNA]</scope>
    <source>
        <strain evidence="3 4">cv. Gransden 2004</strain>
    </source>
</reference>
<dbReference type="OrthoDB" id="1862401at2759"/>
<dbReference type="PANTHER" id="PTHR31642">
    <property type="entry name" value="TRICHOTHECENE 3-O-ACETYLTRANSFERASE"/>
    <property type="match status" value="1"/>
</dbReference>
<dbReference type="InterPro" id="IPR050317">
    <property type="entry name" value="Plant_Fungal_Acyltransferase"/>
</dbReference>
<evidence type="ECO:0008006" key="5">
    <source>
        <dbReference type="Google" id="ProtNLM"/>
    </source>
</evidence>
<dbReference type="Gramene" id="Pp3c3_250V3.3">
    <property type="protein sequence ID" value="Pp3c3_250V3.3"/>
    <property type="gene ID" value="Pp3c3_250"/>
</dbReference>
<dbReference type="SMR" id="A0A2K1KSS7"/>
<dbReference type="EMBL" id="ABEU02000003">
    <property type="protein sequence ID" value="PNR56806.1"/>
    <property type="molecule type" value="Genomic_DNA"/>
</dbReference>
<dbReference type="GO" id="GO:0016747">
    <property type="term" value="F:acyltransferase activity, transferring groups other than amino-acyl groups"/>
    <property type="evidence" value="ECO:0000318"/>
    <property type="project" value="GO_Central"/>
</dbReference>